<evidence type="ECO:0000259" key="7">
    <source>
        <dbReference type="Pfam" id="PF06271"/>
    </source>
</evidence>
<keyword evidence="3 6" id="KW-0812">Transmembrane</keyword>
<feature type="transmembrane region" description="Helical" evidence="6">
    <location>
        <begin position="100"/>
        <end position="119"/>
    </location>
</feature>
<dbReference type="RefSeq" id="WP_389358340.1">
    <property type="nucleotide sequence ID" value="NZ_JBIACK010000001.1"/>
</dbReference>
<dbReference type="Pfam" id="PF06271">
    <property type="entry name" value="RDD"/>
    <property type="match status" value="1"/>
</dbReference>
<evidence type="ECO:0000256" key="3">
    <source>
        <dbReference type="ARBA" id="ARBA00022692"/>
    </source>
</evidence>
<accession>A0ABW6K6K2</accession>
<organism evidence="8 9">
    <name type="scientific">Cytobacillus spartinae</name>
    <dbReference type="NCBI Taxonomy" id="3299023"/>
    <lineage>
        <taxon>Bacteria</taxon>
        <taxon>Bacillati</taxon>
        <taxon>Bacillota</taxon>
        <taxon>Bacilli</taxon>
        <taxon>Bacillales</taxon>
        <taxon>Bacillaceae</taxon>
        <taxon>Cytobacillus</taxon>
    </lineage>
</organism>
<evidence type="ECO:0000256" key="2">
    <source>
        <dbReference type="ARBA" id="ARBA00022475"/>
    </source>
</evidence>
<comment type="caution">
    <text evidence="8">The sequence shown here is derived from an EMBL/GenBank/DDBJ whole genome shotgun (WGS) entry which is preliminary data.</text>
</comment>
<keyword evidence="2" id="KW-1003">Cell membrane</keyword>
<evidence type="ECO:0000313" key="9">
    <source>
        <dbReference type="Proteomes" id="UP001601059"/>
    </source>
</evidence>
<feature type="transmembrane region" description="Helical" evidence="6">
    <location>
        <begin position="46"/>
        <end position="63"/>
    </location>
</feature>
<dbReference type="Proteomes" id="UP001601059">
    <property type="component" value="Unassembled WGS sequence"/>
</dbReference>
<evidence type="ECO:0000256" key="6">
    <source>
        <dbReference type="SAM" id="Phobius"/>
    </source>
</evidence>
<dbReference type="InterPro" id="IPR051791">
    <property type="entry name" value="Pra-immunoreactive"/>
</dbReference>
<dbReference type="EMBL" id="JBIACK010000001">
    <property type="protein sequence ID" value="MFE8699820.1"/>
    <property type="molecule type" value="Genomic_DNA"/>
</dbReference>
<name>A0ABW6K6K2_9BACI</name>
<evidence type="ECO:0000256" key="5">
    <source>
        <dbReference type="ARBA" id="ARBA00023136"/>
    </source>
</evidence>
<keyword evidence="5 6" id="KW-0472">Membrane</keyword>
<gene>
    <name evidence="8" type="ORF">ACFYKX_04200</name>
</gene>
<dbReference type="InterPro" id="IPR010432">
    <property type="entry name" value="RDD"/>
</dbReference>
<comment type="subcellular location">
    <subcellularLocation>
        <location evidence="1">Cell membrane</location>
        <topology evidence="1">Multi-pass membrane protein</topology>
    </subcellularLocation>
</comment>
<dbReference type="PANTHER" id="PTHR36115">
    <property type="entry name" value="PROLINE-RICH ANTIGEN HOMOLOG-RELATED"/>
    <property type="match status" value="1"/>
</dbReference>
<evidence type="ECO:0000256" key="1">
    <source>
        <dbReference type="ARBA" id="ARBA00004651"/>
    </source>
</evidence>
<reference evidence="8 9" key="1">
    <citation type="submission" date="2024-08" db="EMBL/GenBank/DDBJ databases">
        <title>Two novel Cytobacillus novel species.</title>
        <authorList>
            <person name="Liu G."/>
        </authorList>
    </citation>
    <scope>NUCLEOTIDE SEQUENCE [LARGE SCALE GENOMIC DNA]</scope>
    <source>
        <strain evidence="8 9">FJAT-54145</strain>
    </source>
</reference>
<keyword evidence="4 6" id="KW-1133">Transmembrane helix</keyword>
<protein>
    <submittedName>
        <fullName evidence="8">RDD family protein</fullName>
    </submittedName>
</protein>
<feature type="domain" description="RDD" evidence="7">
    <location>
        <begin position="7"/>
        <end position="132"/>
    </location>
</feature>
<keyword evidence="9" id="KW-1185">Reference proteome</keyword>
<evidence type="ECO:0000313" key="8">
    <source>
        <dbReference type="EMBL" id="MFE8699820.1"/>
    </source>
</evidence>
<sequence>MSELYKASFLLRVAAGVLDSIIVFTPILFTIFLITGDFTLQWSQGVIYNVPYLLYLTVMPTIWKGNVIGKRIVNIRIEKLNGESLKISDMIMREIIGKFILGYVTFGLTTIASALMVLIRKDKRAIHDLLAGTQVSS</sequence>
<feature type="transmembrane region" description="Helical" evidence="6">
    <location>
        <begin position="9"/>
        <end position="34"/>
    </location>
</feature>
<proteinExistence type="predicted"/>
<evidence type="ECO:0000256" key="4">
    <source>
        <dbReference type="ARBA" id="ARBA00022989"/>
    </source>
</evidence>
<dbReference type="PANTHER" id="PTHR36115:SF9">
    <property type="entry name" value="LMO1584 PROTEIN"/>
    <property type="match status" value="1"/>
</dbReference>